<accession>A0A1G6HWI5</accession>
<name>A0A1G6HWI5_9FIRM</name>
<protein>
    <submittedName>
        <fullName evidence="1">Uncharacterized protein</fullName>
    </submittedName>
</protein>
<reference evidence="2" key="1">
    <citation type="submission" date="2016-10" db="EMBL/GenBank/DDBJ databases">
        <authorList>
            <person name="Varghese N."/>
            <person name="Submissions S."/>
        </authorList>
    </citation>
    <scope>NUCLEOTIDE SEQUENCE [LARGE SCALE GENOMIC DNA]</scope>
    <source>
        <strain evidence="2">DSM 11005</strain>
    </source>
</reference>
<dbReference type="Proteomes" id="UP000198943">
    <property type="component" value="Unassembled WGS sequence"/>
</dbReference>
<gene>
    <name evidence="1" type="ORF">SAMN04487864_101301</name>
</gene>
<dbReference type="OrthoDB" id="1633201at2"/>
<dbReference type="RefSeq" id="WP_143005933.1">
    <property type="nucleotide sequence ID" value="NZ_FMYW01000001.1"/>
</dbReference>
<evidence type="ECO:0000313" key="2">
    <source>
        <dbReference type="Proteomes" id="UP000198943"/>
    </source>
</evidence>
<organism evidence="1 2">
    <name type="scientific">Succiniclasticum ruminis</name>
    <dbReference type="NCBI Taxonomy" id="40841"/>
    <lineage>
        <taxon>Bacteria</taxon>
        <taxon>Bacillati</taxon>
        <taxon>Bacillota</taxon>
        <taxon>Negativicutes</taxon>
        <taxon>Acidaminococcales</taxon>
        <taxon>Acidaminococcaceae</taxon>
        <taxon>Succiniclasticum</taxon>
    </lineage>
</organism>
<dbReference type="EMBL" id="FMYW01000001">
    <property type="protein sequence ID" value="SDB98669.1"/>
    <property type="molecule type" value="Genomic_DNA"/>
</dbReference>
<dbReference type="AlphaFoldDB" id="A0A1G6HWI5"/>
<proteinExistence type="predicted"/>
<sequence>MLREAILFLVCLLWTECILAAPVTKVNVTIRDEAGKTSPVLLHKMEDSMQVVASQLFNSRDSEFIMADRSGYEHLLSEISDRVITGYQTNRVLLSVVHEPEGTAVDLAFSVAPWAQTVQLVDVDIQFSGVSHFASAVLQERIPALKEQLQETLQGASLDAADWAGGILRGQVKSCVEKALPDFKAAVDLTTKDGSALVQVVIYPVGELVRSVEYSMISRSIPNILLMQLKYKYADKAKSLQGLPVSCLEANHEVLAERLLQELSEEPQVRRHHLQPQVIIHPGPETQVEILLESDEYKIWFEGYGDIGRKDHNLSGRAHIGKFISHRDEIFGEAGVDLKHVKWDFNAGYAYHWGKATLSYMRRVPADANVYRFEYDFTPKWRFRYEHFGNTKDNEYAVRYRIHEFLSGEYVYSTNKSYFRIVGNL</sequence>
<keyword evidence="2" id="KW-1185">Reference proteome</keyword>
<evidence type="ECO:0000313" key="1">
    <source>
        <dbReference type="EMBL" id="SDB98669.1"/>
    </source>
</evidence>